<feature type="binding site" evidence="4">
    <location>
        <position position="43"/>
    </location>
    <ligand>
        <name>Mg(2+)</name>
        <dbReference type="ChEBI" id="CHEBI:18420"/>
    </ligand>
</feature>
<feature type="binding site" evidence="3">
    <location>
        <position position="65"/>
    </location>
    <ligand>
        <name>GTP</name>
        <dbReference type="ChEBI" id="CHEBI:37565"/>
    </ligand>
</feature>
<dbReference type="Proteomes" id="UP001642409">
    <property type="component" value="Unassembled WGS sequence"/>
</dbReference>
<comment type="caution">
    <text evidence="6">The sequence shown here is derived from an EMBL/GenBank/DDBJ whole genome shotgun (WGS) entry which is preliminary data.</text>
</comment>
<gene>
    <name evidence="6" type="ORF">HINF_LOCUS51955</name>
    <name evidence="7" type="ORF">HINF_LOCUS61742</name>
</gene>
<dbReference type="PRINTS" id="PR00328">
    <property type="entry name" value="SAR1GTPBP"/>
</dbReference>
<evidence type="ECO:0000256" key="2">
    <source>
        <dbReference type="ARBA" id="ARBA00023134"/>
    </source>
</evidence>
<sequence>MNLCCRCQENSQINVSMFGLENAGKTQLLYQWCVHEFVETTPTIAFNVETIQRDEVSVAIWDIGGQPKSRQFWRYYLQSASVIFFVIDSAQRDFKQIQEAKSQLLNLLDYKLIAKVPFLILFNKSDLNNSFTDEELLEEYGLTLDQEQITTKFTHQVKVMRTNALSQNKIGDQTG</sequence>
<evidence type="ECO:0000256" key="4">
    <source>
        <dbReference type="PIRSR" id="PIRSR606689-2"/>
    </source>
</evidence>
<dbReference type="InterPro" id="IPR006689">
    <property type="entry name" value="Small_GTPase_ARF/SAR"/>
</dbReference>
<dbReference type="EMBL" id="CATOUU010000974">
    <property type="protein sequence ID" value="CAI9964310.1"/>
    <property type="molecule type" value="Genomic_DNA"/>
</dbReference>
<dbReference type="SMART" id="SM00178">
    <property type="entry name" value="SAR"/>
    <property type="match status" value="1"/>
</dbReference>
<dbReference type="PROSITE" id="PS51417">
    <property type="entry name" value="ARF"/>
    <property type="match status" value="1"/>
</dbReference>
<dbReference type="GO" id="GO:0005525">
    <property type="term" value="F:GTP binding"/>
    <property type="evidence" value="ECO:0007669"/>
    <property type="project" value="UniProtKB-KW"/>
</dbReference>
<dbReference type="EMBL" id="CAXDID020000372">
    <property type="protein sequence ID" value="CAL6083475.1"/>
    <property type="molecule type" value="Genomic_DNA"/>
</dbReference>
<reference evidence="6" key="1">
    <citation type="submission" date="2023-06" db="EMBL/GenBank/DDBJ databases">
        <authorList>
            <person name="Kurt Z."/>
        </authorList>
    </citation>
    <scope>NUCLEOTIDE SEQUENCE</scope>
</reference>
<feature type="binding site" evidence="4">
    <location>
        <position position="26"/>
    </location>
    <ligand>
        <name>Mg(2+)</name>
        <dbReference type="ChEBI" id="CHEBI:18420"/>
    </ligand>
</feature>
<evidence type="ECO:0000256" key="3">
    <source>
        <dbReference type="PIRSR" id="PIRSR606689-1"/>
    </source>
</evidence>
<organism evidence="6">
    <name type="scientific">Hexamita inflata</name>
    <dbReference type="NCBI Taxonomy" id="28002"/>
    <lineage>
        <taxon>Eukaryota</taxon>
        <taxon>Metamonada</taxon>
        <taxon>Diplomonadida</taxon>
        <taxon>Hexamitidae</taxon>
        <taxon>Hexamitinae</taxon>
        <taxon>Hexamita</taxon>
    </lineage>
</organism>
<comment type="similarity">
    <text evidence="5">Belongs to the small GTPase superfamily. Arf family.</text>
</comment>
<dbReference type="InterPro" id="IPR027417">
    <property type="entry name" value="P-loop_NTPase"/>
</dbReference>
<dbReference type="Pfam" id="PF00025">
    <property type="entry name" value="Arf"/>
    <property type="match status" value="1"/>
</dbReference>
<evidence type="ECO:0000313" key="6">
    <source>
        <dbReference type="EMBL" id="CAI9964310.1"/>
    </source>
</evidence>
<feature type="binding site" evidence="3">
    <location>
        <begin position="123"/>
        <end position="126"/>
    </location>
    <ligand>
        <name>GTP</name>
        <dbReference type="ChEBI" id="CHEBI:37565"/>
    </ligand>
</feature>
<dbReference type="SMART" id="SM00177">
    <property type="entry name" value="ARF"/>
    <property type="match status" value="1"/>
</dbReference>
<feature type="binding site" evidence="3">
    <location>
        <begin position="19"/>
        <end position="26"/>
    </location>
    <ligand>
        <name>GTP</name>
        <dbReference type="ChEBI" id="CHEBI:37565"/>
    </ligand>
</feature>
<reference evidence="7 8" key="2">
    <citation type="submission" date="2024-07" db="EMBL/GenBank/DDBJ databases">
        <authorList>
            <person name="Akdeniz Z."/>
        </authorList>
    </citation>
    <scope>NUCLEOTIDE SEQUENCE [LARGE SCALE GENOMIC DNA]</scope>
</reference>
<dbReference type="PANTHER" id="PTHR11711">
    <property type="entry name" value="ADP RIBOSYLATION FACTOR-RELATED"/>
    <property type="match status" value="1"/>
</dbReference>
<keyword evidence="4" id="KW-0479">Metal-binding</keyword>
<dbReference type="AlphaFoldDB" id="A0AA86R9X2"/>
<accession>A0AA86R9X2</accession>
<evidence type="ECO:0000313" key="7">
    <source>
        <dbReference type="EMBL" id="CAL6083475.1"/>
    </source>
</evidence>
<evidence type="ECO:0000256" key="5">
    <source>
        <dbReference type="RuleBase" id="RU003925"/>
    </source>
</evidence>
<dbReference type="GO" id="GO:0046872">
    <property type="term" value="F:metal ion binding"/>
    <property type="evidence" value="ECO:0007669"/>
    <property type="project" value="UniProtKB-KW"/>
</dbReference>
<evidence type="ECO:0000256" key="1">
    <source>
        <dbReference type="ARBA" id="ARBA00022741"/>
    </source>
</evidence>
<keyword evidence="8" id="KW-1185">Reference proteome</keyword>
<name>A0AA86R9X2_9EUKA</name>
<dbReference type="SMART" id="SM00175">
    <property type="entry name" value="RAB"/>
    <property type="match status" value="1"/>
</dbReference>
<dbReference type="SUPFAM" id="SSF52540">
    <property type="entry name" value="P-loop containing nucleoside triphosphate hydrolases"/>
    <property type="match status" value="1"/>
</dbReference>
<proteinExistence type="inferred from homology"/>
<keyword evidence="4" id="KW-0460">Magnesium</keyword>
<dbReference type="NCBIfam" id="TIGR00231">
    <property type="entry name" value="small_GTP"/>
    <property type="match status" value="1"/>
</dbReference>
<dbReference type="InterPro" id="IPR005225">
    <property type="entry name" value="Small_GTP-bd"/>
</dbReference>
<keyword evidence="1 3" id="KW-0547">Nucleotide-binding</keyword>
<dbReference type="GO" id="GO:0003924">
    <property type="term" value="F:GTPase activity"/>
    <property type="evidence" value="ECO:0007669"/>
    <property type="project" value="InterPro"/>
</dbReference>
<dbReference type="InterPro" id="IPR024156">
    <property type="entry name" value="Small_GTPase_ARF"/>
</dbReference>
<keyword evidence="2 3" id="KW-0342">GTP-binding</keyword>
<evidence type="ECO:0000313" key="8">
    <source>
        <dbReference type="Proteomes" id="UP001642409"/>
    </source>
</evidence>
<protein>
    <submittedName>
        <fullName evidence="6">ADP-ribosylation factor 1</fullName>
    </submittedName>
    <submittedName>
        <fullName evidence="7">ADP-ribosylation_factor 1</fullName>
    </submittedName>
</protein>
<dbReference type="Gene3D" id="3.40.50.300">
    <property type="entry name" value="P-loop containing nucleotide triphosphate hydrolases"/>
    <property type="match status" value="1"/>
</dbReference>